<gene>
    <name evidence="4" type="ORF">GPM918_LOCUS18277</name>
    <name evidence="5" type="ORF">SRO942_LOCUS18274</name>
</gene>
<feature type="coiled-coil region" evidence="1">
    <location>
        <begin position="37"/>
        <end position="75"/>
    </location>
</feature>
<evidence type="ECO:0000313" key="4">
    <source>
        <dbReference type="EMBL" id="CAF1091362.1"/>
    </source>
</evidence>
<reference evidence="4" key="1">
    <citation type="submission" date="2021-02" db="EMBL/GenBank/DDBJ databases">
        <authorList>
            <person name="Nowell W R."/>
        </authorList>
    </citation>
    <scope>NUCLEOTIDE SEQUENCE</scope>
</reference>
<dbReference type="Proteomes" id="UP000681722">
    <property type="component" value="Unassembled WGS sequence"/>
</dbReference>
<organism evidence="4 6">
    <name type="scientific">Didymodactylos carnosus</name>
    <dbReference type="NCBI Taxonomy" id="1234261"/>
    <lineage>
        <taxon>Eukaryota</taxon>
        <taxon>Metazoa</taxon>
        <taxon>Spiralia</taxon>
        <taxon>Gnathifera</taxon>
        <taxon>Rotifera</taxon>
        <taxon>Eurotatoria</taxon>
        <taxon>Bdelloidea</taxon>
        <taxon>Philodinida</taxon>
        <taxon>Philodinidae</taxon>
        <taxon>Didymodactylos</taxon>
    </lineage>
</organism>
<dbReference type="InterPro" id="IPR000626">
    <property type="entry name" value="Ubiquitin-like_dom"/>
</dbReference>
<dbReference type="EMBL" id="CAJOBC010005239">
    <property type="protein sequence ID" value="CAF3856843.1"/>
    <property type="molecule type" value="Genomic_DNA"/>
</dbReference>
<dbReference type="FunFam" id="3.10.20.90:FF:000222">
    <property type="entry name" value="Polyubiquitin 5"/>
    <property type="match status" value="1"/>
</dbReference>
<dbReference type="EMBL" id="CAJNOQ010005239">
    <property type="protein sequence ID" value="CAF1091362.1"/>
    <property type="molecule type" value="Genomic_DNA"/>
</dbReference>
<keyword evidence="6" id="KW-1185">Reference proteome</keyword>
<dbReference type="OrthoDB" id="10010538at2759"/>
<sequence length="428" mass="49134">MLNAKTFISHNTDTKLIVNRDMAAVATISRVPSSFVYENLVDQVQAIQNHIANFENVLNNKLENEEKKQTQLKCRSITFIDPYGNQMAVEHMDHESISTIVKKYKKNYIPKFLQQWIQVGTMDQDNIVPLTDCQLRSTVGEQENSYRFVTYGELTVWYGSYQNSTSEKRVLNLRLIDSLEKIQMIITQQCPFTNLEVKSHIVNQGATPNKKDWNEGKPLRWEDTIMSGQLYENNCVVMIKDKTEAIDSTWSFPIYIRALNGKVFRLFVNSSKTIENVKKLIQDQDGCPQDQQRLIFSGQHLEDARTIADYNIKKGSTMQMVLRLRGGMYHFTSGRQGFDNLPYGGADAVKSVLAFKLKDMDDARRSSSAELQKSILQAQAVLSTLHRTMKDFYPPDLRKIMLLTKDNDDDDDDDDDDSDDDDDTSNEQ</sequence>
<feature type="compositionally biased region" description="Acidic residues" evidence="2">
    <location>
        <begin position="407"/>
        <end position="428"/>
    </location>
</feature>
<evidence type="ECO:0000256" key="1">
    <source>
        <dbReference type="SAM" id="Coils"/>
    </source>
</evidence>
<dbReference type="SUPFAM" id="SSF54236">
    <property type="entry name" value="Ubiquitin-like"/>
    <property type="match status" value="1"/>
</dbReference>
<dbReference type="AlphaFoldDB" id="A0A814NCS1"/>
<comment type="caution">
    <text evidence="4">The sequence shown here is derived from an EMBL/GenBank/DDBJ whole genome shotgun (WGS) entry which is preliminary data.</text>
</comment>
<keyword evidence="1" id="KW-0175">Coiled coil</keyword>
<evidence type="ECO:0000313" key="5">
    <source>
        <dbReference type="EMBL" id="CAF3856843.1"/>
    </source>
</evidence>
<protein>
    <recommendedName>
        <fullName evidence="3">Ubiquitin-like domain-containing protein</fullName>
    </recommendedName>
</protein>
<dbReference type="PANTHER" id="PTHR10666">
    <property type="entry name" value="UBIQUITIN"/>
    <property type="match status" value="1"/>
</dbReference>
<dbReference type="SMART" id="SM00213">
    <property type="entry name" value="UBQ"/>
    <property type="match status" value="1"/>
</dbReference>
<dbReference type="Proteomes" id="UP000663829">
    <property type="component" value="Unassembled WGS sequence"/>
</dbReference>
<dbReference type="PRINTS" id="PR00348">
    <property type="entry name" value="UBIQUITIN"/>
</dbReference>
<accession>A0A814NCS1</accession>
<evidence type="ECO:0000313" key="6">
    <source>
        <dbReference type="Proteomes" id="UP000663829"/>
    </source>
</evidence>
<feature type="domain" description="Ubiquitin-like" evidence="3">
    <location>
        <begin position="252"/>
        <end position="327"/>
    </location>
</feature>
<dbReference type="InterPro" id="IPR019956">
    <property type="entry name" value="Ubiquitin_dom"/>
</dbReference>
<evidence type="ECO:0000259" key="3">
    <source>
        <dbReference type="PROSITE" id="PS50053"/>
    </source>
</evidence>
<proteinExistence type="predicted"/>
<dbReference type="Gene3D" id="3.10.20.90">
    <property type="entry name" value="Phosphatidylinositol 3-kinase Catalytic Subunit, Chain A, domain 1"/>
    <property type="match status" value="1"/>
</dbReference>
<dbReference type="InterPro" id="IPR050158">
    <property type="entry name" value="Ubiquitin_ubiquitin-like"/>
</dbReference>
<dbReference type="InterPro" id="IPR029071">
    <property type="entry name" value="Ubiquitin-like_domsf"/>
</dbReference>
<feature type="region of interest" description="Disordered" evidence="2">
    <location>
        <begin position="404"/>
        <end position="428"/>
    </location>
</feature>
<evidence type="ECO:0000256" key="2">
    <source>
        <dbReference type="SAM" id="MobiDB-lite"/>
    </source>
</evidence>
<name>A0A814NCS1_9BILA</name>
<dbReference type="PROSITE" id="PS50053">
    <property type="entry name" value="UBIQUITIN_2"/>
    <property type="match status" value="1"/>
</dbReference>
<dbReference type="Pfam" id="PF00240">
    <property type="entry name" value="ubiquitin"/>
    <property type="match status" value="1"/>
</dbReference>